<gene>
    <name evidence="2" type="ORF">DC20_17210</name>
</gene>
<name>A0A0N7HWW6_9BACT</name>
<evidence type="ECO:0008006" key="4">
    <source>
        <dbReference type="Google" id="ProtNLM"/>
    </source>
</evidence>
<accession>A0A0N7HWW6</accession>
<dbReference type="Proteomes" id="UP000061382">
    <property type="component" value="Chromosome"/>
</dbReference>
<proteinExistence type="predicted"/>
<organism evidence="2 3">
    <name type="scientific">Rufibacter tibetensis</name>
    <dbReference type="NCBI Taxonomy" id="512763"/>
    <lineage>
        <taxon>Bacteria</taxon>
        <taxon>Pseudomonadati</taxon>
        <taxon>Bacteroidota</taxon>
        <taxon>Cytophagia</taxon>
        <taxon>Cytophagales</taxon>
        <taxon>Hymenobacteraceae</taxon>
        <taxon>Rufibacter</taxon>
    </lineage>
</organism>
<dbReference type="Pfam" id="PF16267">
    <property type="entry name" value="DUF4920"/>
    <property type="match status" value="1"/>
</dbReference>
<dbReference type="RefSeq" id="WP_071885493.1">
    <property type="nucleotide sequence ID" value="NZ_CP012643.1"/>
</dbReference>
<dbReference type="KEGG" id="rti:DC20_17210"/>
<dbReference type="InterPro" id="IPR032577">
    <property type="entry name" value="DUF4920"/>
</dbReference>
<reference evidence="2 3" key="1">
    <citation type="submission" date="2015-08" db="EMBL/GenBank/DDBJ databases">
        <title>Complete genome sequence of Rufibacter tibetensis strain 1351t, a radiation-resistant bacterium from tibet plateau.</title>
        <authorList>
            <person name="Dai J."/>
        </authorList>
    </citation>
    <scope>NUCLEOTIDE SEQUENCE [LARGE SCALE GENOMIC DNA]</scope>
    <source>
        <strain evidence="2 3">1351</strain>
    </source>
</reference>
<dbReference type="EMBL" id="CP012643">
    <property type="protein sequence ID" value="ALJ00393.1"/>
    <property type="molecule type" value="Genomic_DNA"/>
</dbReference>
<dbReference type="PATRIC" id="fig|512763.3.peg.3784"/>
<dbReference type="OrthoDB" id="129527at2"/>
<protein>
    <recommendedName>
        <fullName evidence="4">DUF4920 domain-containing protein</fullName>
    </recommendedName>
</protein>
<keyword evidence="1" id="KW-0732">Signal</keyword>
<dbReference type="PROSITE" id="PS51257">
    <property type="entry name" value="PROKAR_LIPOPROTEIN"/>
    <property type="match status" value="1"/>
</dbReference>
<evidence type="ECO:0000256" key="1">
    <source>
        <dbReference type="SAM" id="SignalP"/>
    </source>
</evidence>
<feature type="signal peptide" evidence="1">
    <location>
        <begin position="1"/>
        <end position="23"/>
    </location>
</feature>
<evidence type="ECO:0000313" key="3">
    <source>
        <dbReference type="Proteomes" id="UP000061382"/>
    </source>
</evidence>
<evidence type="ECO:0000313" key="2">
    <source>
        <dbReference type="EMBL" id="ALJ00393.1"/>
    </source>
</evidence>
<keyword evidence="3" id="KW-1185">Reference proteome</keyword>
<sequence>MKKHLLPAAVALTLIVGSCTKNAETPQAIAQAPTEKVATYGDTITAEGAITAEKLPSLLASQDSAKAKVATNVLEVCQAKGCWMKVAVEGQEPMRVTFKNYGFFMPKDIVGKEVVFEGVALKDTISVEDQRHFAEDAGKSKEEIAAITKPKPSITFVASGVQVKEGEAKDN</sequence>
<feature type="chain" id="PRO_5006012732" description="DUF4920 domain-containing protein" evidence="1">
    <location>
        <begin position="24"/>
        <end position="171"/>
    </location>
</feature>
<dbReference type="AlphaFoldDB" id="A0A0N7HWW6"/>